<evidence type="ECO:0000313" key="4">
    <source>
        <dbReference type="Proteomes" id="UP000620382"/>
    </source>
</evidence>
<evidence type="ECO:0000313" key="3">
    <source>
        <dbReference type="Proteomes" id="UP000408764"/>
    </source>
</evidence>
<accession>A0A5P1D866</accession>
<keyword evidence="4" id="KW-1185">Reference proteome</keyword>
<reference evidence="2 3" key="1">
    <citation type="submission" date="2019-08" db="EMBL/GenBank/DDBJ databases">
        <title>Pseudomonas haemolytica sp. nov. isolated from raw milk and skim milk concentrate.</title>
        <authorList>
            <person name="Hofmann K."/>
            <person name="Huptas C."/>
            <person name="Doll E."/>
            <person name="Scherer S."/>
            <person name="Wenning M."/>
        </authorList>
    </citation>
    <scope>NUCLEOTIDE SEQUENCE [LARGE SCALE GENOMIC DNA]</scope>
    <source>
        <strain evidence="2 3">DSM 108987</strain>
    </source>
</reference>
<sequence>MVVRESSRLLSFVISRPNKRDEANGLYANGNHQCEVIIDIVKQSSAADNTWTSAGLTDEERSSLTIVEWSEHDHGELPHGWSCDKERNCYDLGLWSRASVSESLRENVTAVAADSQVERMSRYLRCDLGAAMGPVRFMARVVIDGEIYTTHFSKGECAFESSIVISPEYPFYLNVEDLEHYEDLTAFFATSSSFFFIGNVHYWTPPSALKFVENKGIEEALRLPGDGAAFDSTLSRRLNKNPPGVAHKVGTLTNKNQIGQTLEIGEIHQGVGLPNLQKPVKFNERPTIMRAINLFSNAFSFSEHYGRRAWRLLDNFGTEHTFALDSDVEGNIYLLGASEVGSHYLKTFEIMLPGGGTSTEELYSNGRHQCKVEVEVVVMQLRADGSSVQVPLTTEQRNSLTITVFSNNANEPLPRGWSCDKDKNIYDVGLRRAGAEAVSTDQGTETEAASRWRREAVDVVNRYMRADPSASNEKVRFMATIDVDGVRYTTNYSFGDISFSSYVIIGSVRPYKLGVHELVQHTDIHAYNDKYCDIDVYYWTPPPGLKFLVNRGLDSPLFLPWEGRSSTSSYNNNFDRWERTYKGGIVYGKDVPNPTVLISDIFKGHPHGDQTVVKFNDRPTIMRAVRYRENKFRDVALDHKSKWRLWDNYGCEQVYMIERADSGNVISLKDG</sequence>
<dbReference type="EMBL" id="JAENSR010000002">
    <property type="protein sequence ID" value="MBK3459448.1"/>
    <property type="molecule type" value="Genomic_DNA"/>
</dbReference>
<dbReference type="Proteomes" id="UP000408764">
    <property type="component" value="Unassembled WGS sequence"/>
</dbReference>
<dbReference type="Proteomes" id="UP000620382">
    <property type="component" value="Unassembled WGS sequence"/>
</dbReference>
<evidence type="ECO:0000313" key="1">
    <source>
        <dbReference type="EMBL" id="MBK3459448.1"/>
    </source>
</evidence>
<evidence type="ECO:0000313" key="2">
    <source>
        <dbReference type="EMBL" id="MRJ35688.1"/>
    </source>
</evidence>
<dbReference type="AlphaFoldDB" id="A0A5P1D866"/>
<dbReference type="RefSeq" id="WP_153870236.1">
    <property type="nucleotide sequence ID" value="NZ_JAEKCT010000001.1"/>
</dbReference>
<dbReference type="OrthoDB" id="6891610at2"/>
<comment type="caution">
    <text evidence="2">The sequence shown here is derived from an EMBL/GenBank/DDBJ whole genome shotgun (WGS) entry which is preliminary data.</text>
</comment>
<proteinExistence type="predicted"/>
<dbReference type="EMBL" id="VOIW01000001">
    <property type="protein sequence ID" value="MRJ35688.1"/>
    <property type="molecule type" value="Genomic_DNA"/>
</dbReference>
<organism evidence="2 3">
    <name type="scientific">Pseudomonas haemolytica</name>
    <dbReference type="NCBI Taxonomy" id="2600065"/>
    <lineage>
        <taxon>Bacteria</taxon>
        <taxon>Pseudomonadati</taxon>
        <taxon>Pseudomonadota</taxon>
        <taxon>Gammaproteobacteria</taxon>
        <taxon>Pseudomonadales</taxon>
        <taxon>Pseudomonadaceae</taxon>
        <taxon>Pseudomonas</taxon>
    </lineage>
</organism>
<gene>
    <name evidence="2" type="ORF">FRT59_01690</name>
    <name evidence="1" type="ORF">JJD71_10285</name>
</gene>
<name>A0A5P1D866_9PSED</name>
<protein>
    <submittedName>
        <fullName evidence="2">Uncharacterized protein</fullName>
    </submittedName>
</protein>
<reference evidence="1 4" key="2">
    <citation type="submission" date="2021-01" db="EMBL/GenBank/DDBJ databases">
        <title>Antibiotic resistance and phylogeny of Pseudomonas spp. isolated over three decades from chicken meat in the Norwegian food chain.</title>
        <authorList>
            <person name="Moen B."/>
        </authorList>
    </citation>
    <scope>NUCLEOTIDE SEQUENCE [LARGE SCALE GENOMIC DNA]</scope>
    <source>
        <strain evidence="1 4">MF6766</strain>
    </source>
</reference>